<evidence type="ECO:0000313" key="2">
    <source>
        <dbReference type="Proteomes" id="UP000712600"/>
    </source>
</evidence>
<dbReference type="EMBL" id="QGKX02001621">
    <property type="protein sequence ID" value="KAF3500289.1"/>
    <property type="molecule type" value="Genomic_DNA"/>
</dbReference>
<dbReference type="AlphaFoldDB" id="A0A8S9NGY4"/>
<protein>
    <submittedName>
        <fullName evidence="1">Uncharacterized protein</fullName>
    </submittedName>
</protein>
<name>A0A8S9NGY4_BRACR</name>
<dbReference type="Proteomes" id="UP000712600">
    <property type="component" value="Unassembled WGS sequence"/>
</dbReference>
<reference evidence="1" key="1">
    <citation type="submission" date="2019-12" db="EMBL/GenBank/DDBJ databases">
        <title>Genome sequencing and annotation of Brassica cretica.</title>
        <authorList>
            <person name="Studholme D.J."/>
            <person name="Sarris P."/>
        </authorList>
    </citation>
    <scope>NUCLEOTIDE SEQUENCE</scope>
    <source>
        <strain evidence="1">PFS-109/04</strain>
        <tissue evidence="1">Leaf</tissue>
    </source>
</reference>
<organism evidence="1 2">
    <name type="scientific">Brassica cretica</name>
    <name type="common">Mustard</name>
    <dbReference type="NCBI Taxonomy" id="69181"/>
    <lineage>
        <taxon>Eukaryota</taxon>
        <taxon>Viridiplantae</taxon>
        <taxon>Streptophyta</taxon>
        <taxon>Embryophyta</taxon>
        <taxon>Tracheophyta</taxon>
        <taxon>Spermatophyta</taxon>
        <taxon>Magnoliopsida</taxon>
        <taxon>eudicotyledons</taxon>
        <taxon>Gunneridae</taxon>
        <taxon>Pentapetalae</taxon>
        <taxon>rosids</taxon>
        <taxon>malvids</taxon>
        <taxon>Brassicales</taxon>
        <taxon>Brassicaceae</taxon>
        <taxon>Brassiceae</taxon>
        <taxon>Brassica</taxon>
    </lineage>
</organism>
<gene>
    <name evidence="1" type="ORF">F2Q69_00045833</name>
</gene>
<comment type="caution">
    <text evidence="1">The sequence shown here is derived from an EMBL/GenBank/DDBJ whole genome shotgun (WGS) entry which is preliminary data.</text>
</comment>
<accession>A0A8S9NGY4</accession>
<proteinExistence type="predicted"/>
<evidence type="ECO:0000313" key="1">
    <source>
        <dbReference type="EMBL" id="KAF3500289.1"/>
    </source>
</evidence>
<sequence>MADICCVKEIQEEDVDKIRLPTRPDQLILAPRSRRSNGQQRRWVQDSNIFRSQDSSGEVYVMPTSS</sequence>